<organism evidence="1">
    <name type="scientific">bioreactor metagenome</name>
    <dbReference type="NCBI Taxonomy" id="1076179"/>
    <lineage>
        <taxon>unclassified sequences</taxon>
        <taxon>metagenomes</taxon>
        <taxon>ecological metagenomes</taxon>
    </lineage>
</organism>
<dbReference type="AlphaFoldDB" id="A0A645ITF0"/>
<name>A0A645ITF0_9ZZZZ</name>
<proteinExistence type="predicted"/>
<reference evidence="1" key="1">
    <citation type="submission" date="2019-08" db="EMBL/GenBank/DDBJ databases">
        <authorList>
            <person name="Kucharzyk K."/>
            <person name="Murdoch R.W."/>
            <person name="Higgins S."/>
            <person name="Loffler F."/>
        </authorList>
    </citation>
    <scope>NUCLEOTIDE SEQUENCE</scope>
</reference>
<comment type="caution">
    <text evidence="1">The sequence shown here is derived from an EMBL/GenBank/DDBJ whole genome shotgun (WGS) entry which is preliminary data.</text>
</comment>
<dbReference type="EMBL" id="VSSQ01121053">
    <property type="protein sequence ID" value="MPN53679.1"/>
    <property type="molecule type" value="Genomic_DNA"/>
</dbReference>
<accession>A0A645ITF0</accession>
<sequence length="136" mass="14579">MPTRRPNAPACRGCFHVGRHGAGCVGVVSVCGNGIRRIFTGKIGDVADDGALRRTASRHGHINCDDAGFGRRVPPHPNQLAVTVRIVDIAHSIGRTLDVESYADGIIRIGLPAADLHRSYDVGVYAILVIKGIRHR</sequence>
<protein>
    <submittedName>
        <fullName evidence="1">Uncharacterized protein</fullName>
    </submittedName>
</protein>
<evidence type="ECO:0000313" key="1">
    <source>
        <dbReference type="EMBL" id="MPN53679.1"/>
    </source>
</evidence>
<gene>
    <name evidence="1" type="ORF">SDC9_201343</name>
</gene>